<proteinExistence type="predicted"/>
<evidence type="ECO:0000256" key="1">
    <source>
        <dbReference type="SAM" id="MobiDB-lite"/>
    </source>
</evidence>
<accession>A0AAW1JJU4</accession>
<dbReference type="Proteomes" id="UP001458880">
    <property type="component" value="Unassembled WGS sequence"/>
</dbReference>
<protein>
    <submittedName>
        <fullName evidence="2">Uncharacterized protein</fullName>
    </submittedName>
</protein>
<evidence type="ECO:0000313" key="2">
    <source>
        <dbReference type="EMBL" id="KAK9703682.1"/>
    </source>
</evidence>
<sequence>MQQLTSEKCIGKIYGPIQMGYGQTCYVKRKETLDPFYHLTGSQCTYIYAGNVRPCKRVFTLPVRYCPVGEVQVQSGLPKRRENRHSRWSVEPGKTASSPPDSTDAEPEGILIRTVGGASSANNASCNGMGKHSCCSIW</sequence>
<evidence type="ECO:0000313" key="3">
    <source>
        <dbReference type="Proteomes" id="UP001458880"/>
    </source>
</evidence>
<reference evidence="2 3" key="1">
    <citation type="journal article" date="2024" name="BMC Genomics">
        <title>De novo assembly and annotation of Popillia japonica's genome with initial clues to its potential as an invasive pest.</title>
        <authorList>
            <person name="Cucini C."/>
            <person name="Boschi S."/>
            <person name="Funari R."/>
            <person name="Cardaioli E."/>
            <person name="Iannotti N."/>
            <person name="Marturano G."/>
            <person name="Paoli F."/>
            <person name="Bruttini M."/>
            <person name="Carapelli A."/>
            <person name="Frati F."/>
            <person name="Nardi F."/>
        </authorList>
    </citation>
    <scope>NUCLEOTIDE SEQUENCE [LARGE SCALE GENOMIC DNA]</scope>
    <source>
        <strain evidence="2">DMR45628</strain>
    </source>
</reference>
<dbReference type="EMBL" id="JASPKY010000365">
    <property type="protein sequence ID" value="KAK9703682.1"/>
    <property type="molecule type" value="Genomic_DNA"/>
</dbReference>
<gene>
    <name evidence="2" type="ORF">QE152_g29177</name>
</gene>
<organism evidence="2 3">
    <name type="scientific">Popillia japonica</name>
    <name type="common">Japanese beetle</name>
    <dbReference type="NCBI Taxonomy" id="7064"/>
    <lineage>
        <taxon>Eukaryota</taxon>
        <taxon>Metazoa</taxon>
        <taxon>Ecdysozoa</taxon>
        <taxon>Arthropoda</taxon>
        <taxon>Hexapoda</taxon>
        <taxon>Insecta</taxon>
        <taxon>Pterygota</taxon>
        <taxon>Neoptera</taxon>
        <taxon>Endopterygota</taxon>
        <taxon>Coleoptera</taxon>
        <taxon>Polyphaga</taxon>
        <taxon>Scarabaeiformia</taxon>
        <taxon>Scarabaeidae</taxon>
        <taxon>Rutelinae</taxon>
        <taxon>Popillia</taxon>
    </lineage>
</organism>
<feature type="region of interest" description="Disordered" evidence="1">
    <location>
        <begin position="75"/>
        <end position="110"/>
    </location>
</feature>
<name>A0AAW1JJU4_POPJA</name>
<dbReference type="AlphaFoldDB" id="A0AAW1JJU4"/>
<keyword evidence="3" id="KW-1185">Reference proteome</keyword>
<comment type="caution">
    <text evidence="2">The sequence shown here is derived from an EMBL/GenBank/DDBJ whole genome shotgun (WGS) entry which is preliminary data.</text>
</comment>